<evidence type="ECO:0000313" key="2">
    <source>
        <dbReference type="EMBL" id="KAK9780554.1"/>
    </source>
</evidence>
<feature type="domain" description="Heterokaryon incompatibility" evidence="1">
    <location>
        <begin position="57"/>
        <end position="228"/>
    </location>
</feature>
<dbReference type="Pfam" id="PF06985">
    <property type="entry name" value="HET"/>
    <property type="match status" value="1"/>
</dbReference>
<accession>A0ABR2Y3S3</accession>
<gene>
    <name evidence="2" type="ORF">SCAR479_02669</name>
</gene>
<proteinExistence type="predicted"/>
<dbReference type="Proteomes" id="UP001465668">
    <property type="component" value="Unassembled WGS sequence"/>
</dbReference>
<sequence>MAKTAGIDRALGWLNHCALHHPLCANTIPIPLPKRVLDVASRDEPFLLETNGDSGDYIALSYCWGLVRNVDMMTIGSNSKGRRGAPDPKPNIEKHKIQIAFVTMPKTIQDAVIVCRKLGIKYLWVDTFCIVQGDDEEWMAEHPRMATIYANAKLVIAASSAAASDSGFLNVNSEVLMPTAEVYLRDSCIRVTTNTCPRHGTKTTNHSHNLSPLLWDEPLNRRAWTLSEAIFSNRVLHFTSSEMVWECNHARIHETGCSWVFPNVPGDEDDTFRVFRSPTIAQRYTRGAMYRKWRSLIEHFSARQINSSPKQTDKDSLRLVALARLARRFSQMLESSFDLSDVYLSGIWKGDLVQSLLWSVERGAPLLLTKFYLPQHSSLGWRRPEPQRGPSWSWVSVEGPVYFESWLWFRQDFTVIDATVQHHDSREIFGQVKSGVLVAYGQVAHGLKIQSGISQAPGSLAGHCYRMRSHTADSSCVFICDVPLRSVSGGPEFSCLYLGHGVRENPSSDGDSTIHVFMLLRRINEKDGTFERIGISSLLTDGVETCHLLKCATKLRVMIV</sequence>
<organism evidence="2 3">
    <name type="scientific">Seiridium cardinale</name>
    <dbReference type="NCBI Taxonomy" id="138064"/>
    <lineage>
        <taxon>Eukaryota</taxon>
        <taxon>Fungi</taxon>
        <taxon>Dikarya</taxon>
        <taxon>Ascomycota</taxon>
        <taxon>Pezizomycotina</taxon>
        <taxon>Sordariomycetes</taxon>
        <taxon>Xylariomycetidae</taxon>
        <taxon>Amphisphaeriales</taxon>
        <taxon>Sporocadaceae</taxon>
        <taxon>Seiridium</taxon>
    </lineage>
</organism>
<name>A0ABR2Y3S3_9PEZI</name>
<dbReference type="InterPro" id="IPR010730">
    <property type="entry name" value="HET"/>
</dbReference>
<evidence type="ECO:0000313" key="3">
    <source>
        <dbReference type="Proteomes" id="UP001465668"/>
    </source>
</evidence>
<dbReference type="PANTHER" id="PTHR33112">
    <property type="entry name" value="DOMAIN PROTEIN, PUTATIVE-RELATED"/>
    <property type="match status" value="1"/>
</dbReference>
<dbReference type="PANTHER" id="PTHR33112:SF16">
    <property type="entry name" value="HETEROKARYON INCOMPATIBILITY DOMAIN-CONTAINING PROTEIN"/>
    <property type="match status" value="1"/>
</dbReference>
<reference evidence="2 3" key="1">
    <citation type="submission" date="2024-02" db="EMBL/GenBank/DDBJ databases">
        <title>First draft genome assembly of two strains of Seiridium cardinale.</title>
        <authorList>
            <person name="Emiliani G."/>
            <person name="Scali E."/>
        </authorList>
    </citation>
    <scope>NUCLEOTIDE SEQUENCE [LARGE SCALE GENOMIC DNA]</scope>
    <source>
        <strain evidence="2 3">BM-138-000479</strain>
    </source>
</reference>
<comment type="caution">
    <text evidence="2">The sequence shown here is derived from an EMBL/GenBank/DDBJ whole genome shotgun (WGS) entry which is preliminary data.</text>
</comment>
<keyword evidence="3" id="KW-1185">Reference proteome</keyword>
<evidence type="ECO:0000259" key="1">
    <source>
        <dbReference type="Pfam" id="PF06985"/>
    </source>
</evidence>
<dbReference type="EMBL" id="JARVKM010000006">
    <property type="protein sequence ID" value="KAK9780554.1"/>
    <property type="molecule type" value="Genomic_DNA"/>
</dbReference>
<protein>
    <submittedName>
        <fullName evidence="2">Heterokaryon incompatibility domain-containing protein</fullName>
    </submittedName>
</protein>